<dbReference type="Pfam" id="PF13715">
    <property type="entry name" value="CarbopepD_reg_2"/>
    <property type="match status" value="1"/>
</dbReference>
<dbReference type="InterPro" id="IPR036942">
    <property type="entry name" value="Beta-barrel_TonB_sf"/>
</dbReference>
<sequence length="1034" mass="113378">MKTKFSGILTLFLAFVVQLTFAQEKTISGTISDENGLPLPGVNIIVKGTTTGTQTDFDGNYSITANTGDVLTYSFLGYTTKEMTIGTANNISFAMEVDSEALEEVVITAFGIARKKDEITTAYQEVQSEELVQAQNPNVVQGLAGKVSGLQINTTNSGVNKSTNIRLRSLVTVSGNNSALVVIDGVITDLDLTDIDPNIIETVNVLKGANGAALYGQQASGGAVIVTTKKNIGDGDKFTINVNSAIDIETVAFVPDRQLRYGQGWNGVHTSYENGGWGPEFDGQIRPTGLPLEDGTYRYFPYSPIKDNIKEFFKDGVTTQNTVSISAGNLDNGYVFFSANRLDSEFVVENDKLRRNSFNFKAGKKVGKWTVEGNVSYINSRTEQTNGGLFLELLQTATNIPVEEFSAPNNATHWTSYYRSPYWIRDNERNDFRQDQFNGVINLGYEINDNIDIRYNGNMFTSSTDSQSWVNGYVDTLNVGGGDHTTQSSYGRRNTMTSNYYGDLIANFNYELTDDISLSANIGNNIQDRYFSSSQISGNNLTIDGFYNITNITGQADVNGFGNNGWSRRRSYALYGNLQLDFKDYLTLNVTGRNDWTSILSEDNNSFFYPSVGVSFIPTKAFDFGGDTLNYLKIAGNWVKVGNDGAFGAYSVNPVLAQTTGFPYGTINSFSQTTSITDPNLKPEFIESIEFNLSAGFFKDRITLDASYYTTKTTDLISNKAVSYASGVTQVRANIGELSSEGFEVDLGLRPIWSKESDGFRWQANFSYATNKSTVEELEGDAEQVAINAFTGNANPVGIYAIEGQEFPLIQGVGYSRDPQGRVIIDPTTGTPVQTPDLIVLGKTNPDYIIGLNTFMTFKGLRLAATFDYRTGHQFWSGGKSWLSWSGHLVESAQNGRTGFIFPNSAVETSPGSGEYVANTGVITGGTSYSSFLNYYSNDYYTNTENFVLDATAFKCRELALSYTLPSKLLENTMMKGITVGVQARNPFMILPKENRNYNDPETSQTTNIAGGGLAAIGQYPVTRTFGFKLNATF</sequence>
<feature type="domain" description="TonB-dependent receptor-like beta-barrel" evidence="11">
    <location>
        <begin position="414"/>
        <end position="774"/>
    </location>
</feature>
<evidence type="ECO:0000259" key="12">
    <source>
        <dbReference type="Pfam" id="PF07715"/>
    </source>
</evidence>
<evidence type="ECO:0000256" key="2">
    <source>
        <dbReference type="ARBA" id="ARBA00022448"/>
    </source>
</evidence>
<evidence type="ECO:0000256" key="10">
    <source>
        <dbReference type="SAM" id="SignalP"/>
    </source>
</evidence>
<dbReference type="Pfam" id="PF00593">
    <property type="entry name" value="TonB_dep_Rec_b-barrel"/>
    <property type="match status" value="1"/>
</dbReference>
<keyword evidence="6 8" id="KW-0472">Membrane</keyword>
<evidence type="ECO:0000256" key="8">
    <source>
        <dbReference type="PROSITE-ProRule" id="PRU01360"/>
    </source>
</evidence>
<protein>
    <submittedName>
        <fullName evidence="13">SusC/RagA family TonB-linked outer membrane protein</fullName>
    </submittedName>
</protein>
<dbReference type="PROSITE" id="PS52016">
    <property type="entry name" value="TONB_DEPENDENT_REC_3"/>
    <property type="match status" value="1"/>
</dbReference>
<dbReference type="InterPro" id="IPR023996">
    <property type="entry name" value="TonB-dep_OMP_SusC/RagA"/>
</dbReference>
<dbReference type="Gene3D" id="2.60.40.1120">
    <property type="entry name" value="Carboxypeptidase-like, regulatory domain"/>
    <property type="match status" value="1"/>
</dbReference>
<accession>A0A2K1E511</accession>
<evidence type="ECO:0000313" key="14">
    <source>
        <dbReference type="Proteomes" id="UP000236641"/>
    </source>
</evidence>
<keyword evidence="7 8" id="KW-0998">Cell outer membrane</keyword>
<keyword evidence="10" id="KW-0732">Signal</keyword>
<dbReference type="OrthoDB" id="9768177at2"/>
<evidence type="ECO:0000313" key="13">
    <source>
        <dbReference type="EMBL" id="PNQ75375.1"/>
    </source>
</evidence>
<evidence type="ECO:0000256" key="9">
    <source>
        <dbReference type="RuleBase" id="RU003357"/>
    </source>
</evidence>
<evidence type="ECO:0000256" key="6">
    <source>
        <dbReference type="ARBA" id="ARBA00023136"/>
    </source>
</evidence>
<gene>
    <name evidence="13" type="ORF">C1T31_04385</name>
</gene>
<evidence type="ECO:0000256" key="5">
    <source>
        <dbReference type="ARBA" id="ARBA00023077"/>
    </source>
</evidence>
<dbReference type="Proteomes" id="UP000236641">
    <property type="component" value="Unassembled WGS sequence"/>
</dbReference>
<comment type="caution">
    <text evidence="13">The sequence shown here is derived from an EMBL/GenBank/DDBJ whole genome shotgun (WGS) entry which is preliminary data.</text>
</comment>
<comment type="subcellular location">
    <subcellularLocation>
        <location evidence="1 8">Cell outer membrane</location>
        <topology evidence="1 8">Multi-pass membrane protein</topology>
    </subcellularLocation>
</comment>
<dbReference type="InterPro" id="IPR037066">
    <property type="entry name" value="Plug_dom_sf"/>
</dbReference>
<dbReference type="NCBIfam" id="TIGR04056">
    <property type="entry name" value="OMP_RagA_SusC"/>
    <property type="match status" value="1"/>
</dbReference>
<dbReference type="RefSeq" id="WP_103051220.1">
    <property type="nucleotide sequence ID" value="NZ_POWF01000001.1"/>
</dbReference>
<dbReference type="AlphaFoldDB" id="A0A2K1E511"/>
<keyword evidence="2 8" id="KW-0813">Transport</keyword>
<keyword evidence="3 8" id="KW-1134">Transmembrane beta strand</keyword>
<dbReference type="InterPro" id="IPR039426">
    <property type="entry name" value="TonB-dep_rcpt-like"/>
</dbReference>
<evidence type="ECO:0000259" key="11">
    <source>
        <dbReference type="Pfam" id="PF00593"/>
    </source>
</evidence>
<dbReference type="GO" id="GO:0009279">
    <property type="term" value="C:cell outer membrane"/>
    <property type="evidence" value="ECO:0007669"/>
    <property type="project" value="UniProtKB-SubCell"/>
</dbReference>
<name>A0A2K1E511_9FLAO</name>
<dbReference type="EMBL" id="POWF01000001">
    <property type="protein sequence ID" value="PNQ75375.1"/>
    <property type="molecule type" value="Genomic_DNA"/>
</dbReference>
<reference evidence="13 14" key="1">
    <citation type="submission" date="2018-01" db="EMBL/GenBank/DDBJ databases">
        <title>The draft genome of Hanstruepera neustonica JCM19743.</title>
        <authorList>
            <person name="He R.-H."/>
            <person name="Du Z.-J."/>
        </authorList>
    </citation>
    <scope>NUCLEOTIDE SEQUENCE [LARGE SCALE GENOMIC DNA]</scope>
    <source>
        <strain evidence="13 14">JCM19743</strain>
    </source>
</reference>
<keyword evidence="4 8" id="KW-0812">Transmembrane</keyword>
<dbReference type="SUPFAM" id="SSF56935">
    <property type="entry name" value="Porins"/>
    <property type="match status" value="1"/>
</dbReference>
<dbReference type="Pfam" id="PF07715">
    <property type="entry name" value="Plug"/>
    <property type="match status" value="1"/>
</dbReference>
<dbReference type="InterPro" id="IPR008969">
    <property type="entry name" value="CarboxyPept-like_regulatory"/>
</dbReference>
<comment type="similarity">
    <text evidence="8 9">Belongs to the TonB-dependent receptor family.</text>
</comment>
<feature type="domain" description="TonB-dependent receptor plug" evidence="12">
    <location>
        <begin position="116"/>
        <end position="223"/>
    </location>
</feature>
<evidence type="ECO:0000256" key="4">
    <source>
        <dbReference type="ARBA" id="ARBA00022692"/>
    </source>
</evidence>
<keyword evidence="14" id="KW-1185">Reference proteome</keyword>
<dbReference type="Gene3D" id="2.40.170.20">
    <property type="entry name" value="TonB-dependent receptor, beta-barrel domain"/>
    <property type="match status" value="1"/>
</dbReference>
<dbReference type="Gene3D" id="2.170.130.10">
    <property type="entry name" value="TonB-dependent receptor, plug domain"/>
    <property type="match status" value="1"/>
</dbReference>
<evidence type="ECO:0000256" key="3">
    <source>
        <dbReference type="ARBA" id="ARBA00022452"/>
    </source>
</evidence>
<feature type="chain" id="PRO_5014322623" evidence="10">
    <location>
        <begin position="23"/>
        <end position="1034"/>
    </location>
</feature>
<proteinExistence type="inferred from homology"/>
<organism evidence="13 14">
    <name type="scientific">Hanstruepera neustonica</name>
    <dbReference type="NCBI Taxonomy" id="1445657"/>
    <lineage>
        <taxon>Bacteria</taxon>
        <taxon>Pseudomonadati</taxon>
        <taxon>Bacteroidota</taxon>
        <taxon>Flavobacteriia</taxon>
        <taxon>Flavobacteriales</taxon>
        <taxon>Flavobacteriaceae</taxon>
        <taxon>Hanstruepera</taxon>
    </lineage>
</organism>
<dbReference type="InterPro" id="IPR000531">
    <property type="entry name" value="Beta-barrel_TonB"/>
</dbReference>
<dbReference type="InterPro" id="IPR012910">
    <property type="entry name" value="Plug_dom"/>
</dbReference>
<evidence type="ECO:0000256" key="7">
    <source>
        <dbReference type="ARBA" id="ARBA00023237"/>
    </source>
</evidence>
<feature type="signal peptide" evidence="10">
    <location>
        <begin position="1"/>
        <end position="22"/>
    </location>
</feature>
<dbReference type="SUPFAM" id="SSF49464">
    <property type="entry name" value="Carboxypeptidase regulatory domain-like"/>
    <property type="match status" value="1"/>
</dbReference>
<keyword evidence="5 9" id="KW-0798">TonB box</keyword>
<evidence type="ECO:0000256" key="1">
    <source>
        <dbReference type="ARBA" id="ARBA00004571"/>
    </source>
</evidence>